<accession>A0AA49JFU5</accession>
<dbReference type="GO" id="GO:0008270">
    <property type="term" value="F:zinc ion binding"/>
    <property type="evidence" value="ECO:0007669"/>
    <property type="project" value="UniProtKB-KW"/>
</dbReference>
<dbReference type="AlphaFoldDB" id="A0AA49JFU5"/>
<reference evidence="4" key="2">
    <citation type="journal article" date="2024" name="Antonie Van Leeuwenhoek">
        <title>Roseihalotalea indica gen. nov., sp. nov., a halophilic Bacteroidetes from mesopelagic Southwest Indian Ocean with higher carbohydrate metabolic potential.</title>
        <authorList>
            <person name="Chen B."/>
            <person name="Zhang M."/>
            <person name="Lin D."/>
            <person name="Ye J."/>
            <person name="Tang K."/>
        </authorList>
    </citation>
    <scope>NUCLEOTIDE SEQUENCE</scope>
    <source>
        <strain evidence="4">TK19036</strain>
    </source>
</reference>
<sequence length="433" mass="48949">MQWTEEQIIALAPDAASVKAGKGQANPGKWPSLGATSDALWGEVKGSGSTPYQTRIDLQQIGYKCSCPSRKFPCKHAIGLFLLHVRSPEAFSSALPPEWVITWLEQRAKKAEKQSEKKNKPVDTEAQQKRAAKRTKKVAEGVEELQRWLKDLILNGIATFPEKTSAFWYETEARMVDAQAPGLATLIRYLSNLDYYTLGWEHRAWYVLTQLYLATEGFTHREQLAPKVQEDIKTVLGWTYNQEELKQQEGIEDVWSVLGKQESQEDRLTVIKYWLRGEKSERYALILQFIVSGQPRDSGFVPGTRIEAELVFYPGNYPLRAIVKSQQRTHNFQPPVGYYDLNEFEGAYASALAANPWIIQVPVVFSAMTPYLDHDTLLFLDQAHKVIPVAATPDDQWKLLALSGGRPIPVCGVVEHQKLYPLGAWASSNYHVL</sequence>
<evidence type="ECO:0000313" key="4">
    <source>
        <dbReference type="EMBL" id="WKN36024.1"/>
    </source>
</evidence>
<name>A0AA49JFU5_9BACT</name>
<dbReference type="PROSITE" id="PS50966">
    <property type="entry name" value="ZF_SWIM"/>
    <property type="match status" value="1"/>
</dbReference>
<reference evidence="4" key="1">
    <citation type="journal article" date="2023" name="Comput. Struct. Biotechnol. J.">
        <title>Discovery of a novel marine Bacteroidetes with a rich repertoire of carbohydrate-active enzymes.</title>
        <authorList>
            <person name="Chen B."/>
            <person name="Liu G."/>
            <person name="Chen Q."/>
            <person name="Wang H."/>
            <person name="Liu L."/>
            <person name="Tang K."/>
        </authorList>
    </citation>
    <scope>NUCLEOTIDE SEQUENCE</scope>
    <source>
        <strain evidence="4">TK19036</strain>
    </source>
</reference>
<protein>
    <submittedName>
        <fullName evidence="4">SWIM zinc finger domain-containing protein</fullName>
    </submittedName>
</protein>
<dbReference type="InterPro" id="IPR007527">
    <property type="entry name" value="Znf_SWIM"/>
</dbReference>
<keyword evidence="1" id="KW-0863">Zinc-finger</keyword>
<keyword evidence="1" id="KW-0862">Zinc</keyword>
<evidence type="ECO:0000256" key="2">
    <source>
        <dbReference type="SAM" id="MobiDB-lite"/>
    </source>
</evidence>
<proteinExistence type="predicted"/>
<organism evidence="4">
    <name type="scientific">Roseihalotalea indica</name>
    <dbReference type="NCBI Taxonomy" id="2867963"/>
    <lineage>
        <taxon>Bacteria</taxon>
        <taxon>Pseudomonadati</taxon>
        <taxon>Bacteroidota</taxon>
        <taxon>Cytophagia</taxon>
        <taxon>Cytophagales</taxon>
        <taxon>Catalimonadaceae</taxon>
        <taxon>Roseihalotalea</taxon>
    </lineage>
</organism>
<feature type="domain" description="SWIM-type" evidence="3">
    <location>
        <begin position="52"/>
        <end position="85"/>
    </location>
</feature>
<feature type="compositionally biased region" description="Basic and acidic residues" evidence="2">
    <location>
        <begin position="112"/>
        <end position="128"/>
    </location>
</feature>
<dbReference type="EMBL" id="CP120682">
    <property type="protein sequence ID" value="WKN36024.1"/>
    <property type="molecule type" value="Genomic_DNA"/>
</dbReference>
<evidence type="ECO:0000259" key="3">
    <source>
        <dbReference type="PROSITE" id="PS50966"/>
    </source>
</evidence>
<feature type="region of interest" description="Disordered" evidence="2">
    <location>
        <begin position="112"/>
        <end position="135"/>
    </location>
</feature>
<gene>
    <name evidence="4" type="ORF">K4G66_27030</name>
</gene>
<evidence type="ECO:0000256" key="1">
    <source>
        <dbReference type="PROSITE-ProRule" id="PRU00325"/>
    </source>
</evidence>
<keyword evidence="1" id="KW-0479">Metal-binding</keyword>
<dbReference type="Pfam" id="PF04434">
    <property type="entry name" value="SWIM"/>
    <property type="match status" value="1"/>
</dbReference>